<evidence type="ECO:0000256" key="3">
    <source>
        <dbReference type="ARBA" id="ARBA00022989"/>
    </source>
</evidence>
<comment type="subcellular location">
    <subcellularLocation>
        <location evidence="1">Membrane</location>
        <topology evidence="1">Multi-pass membrane protein</topology>
    </subcellularLocation>
</comment>
<dbReference type="Proteomes" id="UP000694844">
    <property type="component" value="Chromosome 2"/>
</dbReference>
<dbReference type="Pfam" id="PF00001">
    <property type="entry name" value="7tm_1"/>
    <property type="match status" value="1"/>
</dbReference>
<keyword evidence="2 8" id="KW-0812">Transmembrane</keyword>
<gene>
    <name evidence="11" type="primary">LOC111121819</name>
</gene>
<proteinExistence type="predicted"/>
<evidence type="ECO:0000313" key="10">
    <source>
        <dbReference type="Proteomes" id="UP000694844"/>
    </source>
</evidence>
<dbReference type="InterPro" id="IPR017452">
    <property type="entry name" value="GPCR_Rhodpsn_7TM"/>
</dbReference>
<evidence type="ECO:0000256" key="8">
    <source>
        <dbReference type="SAM" id="Phobius"/>
    </source>
</evidence>
<feature type="transmembrane region" description="Helical" evidence="8">
    <location>
        <begin position="79"/>
        <end position="97"/>
    </location>
</feature>
<dbReference type="SUPFAM" id="SSF81321">
    <property type="entry name" value="Family A G protein-coupled receptor-like"/>
    <property type="match status" value="1"/>
</dbReference>
<evidence type="ECO:0000313" key="11">
    <source>
        <dbReference type="RefSeq" id="XP_022318957.1"/>
    </source>
</evidence>
<feature type="domain" description="G-protein coupled receptors family 1 profile" evidence="9">
    <location>
        <begin position="1"/>
        <end position="68"/>
    </location>
</feature>
<dbReference type="PANTHER" id="PTHR45695">
    <property type="entry name" value="LEUCOKININ RECEPTOR-RELATED"/>
    <property type="match status" value="1"/>
</dbReference>
<keyword evidence="5 8" id="KW-0472">Membrane</keyword>
<keyword evidence="7" id="KW-0807">Transducer</keyword>
<protein>
    <submittedName>
        <fullName evidence="11">Tachykinin-like peptides receptor 86C isoform X2</fullName>
    </submittedName>
</protein>
<dbReference type="Gene3D" id="1.20.1070.10">
    <property type="entry name" value="Rhodopsin 7-helix transmembrane proteins"/>
    <property type="match status" value="1"/>
</dbReference>
<evidence type="ECO:0000256" key="7">
    <source>
        <dbReference type="ARBA" id="ARBA00023224"/>
    </source>
</evidence>
<keyword evidence="3 8" id="KW-1133">Transmembrane helix</keyword>
<evidence type="ECO:0000256" key="6">
    <source>
        <dbReference type="ARBA" id="ARBA00023170"/>
    </source>
</evidence>
<keyword evidence="10" id="KW-1185">Reference proteome</keyword>
<evidence type="ECO:0000256" key="2">
    <source>
        <dbReference type="ARBA" id="ARBA00022692"/>
    </source>
</evidence>
<evidence type="ECO:0000259" key="9">
    <source>
        <dbReference type="PROSITE" id="PS50262"/>
    </source>
</evidence>
<organism evidence="10 11">
    <name type="scientific">Crassostrea virginica</name>
    <name type="common">Eastern oyster</name>
    <dbReference type="NCBI Taxonomy" id="6565"/>
    <lineage>
        <taxon>Eukaryota</taxon>
        <taxon>Metazoa</taxon>
        <taxon>Spiralia</taxon>
        <taxon>Lophotrochozoa</taxon>
        <taxon>Mollusca</taxon>
        <taxon>Bivalvia</taxon>
        <taxon>Autobranchia</taxon>
        <taxon>Pteriomorphia</taxon>
        <taxon>Ostreida</taxon>
        <taxon>Ostreoidea</taxon>
        <taxon>Ostreidae</taxon>
        <taxon>Crassostrea</taxon>
    </lineage>
</organism>
<dbReference type="PROSITE" id="PS50262">
    <property type="entry name" value="G_PROTEIN_RECEP_F1_2"/>
    <property type="match status" value="1"/>
</dbReference>
<keyword evidence="4" id="KW-0297">G-protein coupled receptor</keyword>
<dbReference type="GeneID" id="111121819"/>
<dbReference type="PANTHER" id="PTHR45695:SF9">
    <property type="entry name" value="LEUCOKININ RECEPTOR"/>
    <property type="match status" value="1"/>
</dbReference>
<reference evidence="11" key="1">
    <citation type="submission" date="2025-08" db="UniProtKB">
        <authorList>
            <consortium name="RefSeq"/>
        </authorList>
    </citation>
    <scope>IDENTIFICATION</scope>
    <source>
        <tissue evidence="11">Whole sample</tissue>
    </source>
</reference>
<dbReference type="PRINTS" id="PR00237">
    <property type="entry name" value="GPCRRHODOPSN"/>
</dbReference>
<accession>A0A8B8CSY5</accession>
<name>A0A8B8CSY5_CRAVI</name>
<dbReference type="GO" id="GO:0004930">
    <property type="term" value="F:G protein-coupled receptor activity"/>
    <property type="evidence" value="ECO:0007669"/>
    <property type="project" value="UniProtKB-KW"/>
</dbReference>
<dbReference type="AlphaFoldDB" id="A0A8B8CSY5"/>
<keyword evidence="6" id="KW-0675">Receptor</keyword>
<evidence type="ECO:0000256" key="4">
    <source>
        <dbReference type="ARBA" id="ARBA00023040"/>
    </source>
</evidence>
<evidence type="ECO:0000256" key="5">
    <source>
        <dbReference type="ARBA" id="ARBA00023136"/>
    </source>
</evidence>
<sequence length="177" mass="20400">MFVVRGRKVVKMLVIVVTIFGVCWLPLHAFMLIRDFHPSPQNGKLELGLYLGVHWLAMSNSFANPIIYSFTNDSFRADLLTLFYMWFPCCTCLRVMINRSYSVTTKETFLIRHQSKSKNRASNREDKLQKRLLIVEKRPGCSGSQNLTCDEEHLELVCKLFVDNVSELASVQDSCDQ</sequence>
<dbReference type="OrthoDB" id="5981855at2759"/>
<dbReference type="InterPro" id="IPR000276">
    <property type="entry name" value="GPCR_Rhodpsn"/>
</dbReference>
<dbReference type="RefSeq" id="XP_022318957.1">
    <property type="nucleotide sequence ID" value="XM_022463249.1"/>
</dbReference>
<dbReference type="GO" id="GO:0005886">
    <property type="term" value="C:plasma membrane"/>
    <property type="evidence" value="ECO:0007669"/>
    <property type="project" value="TreeGrafter"/>
</dbReference>
<evidence type="ECO:0000256" key="1">
    <source>
        <dbReference type="ARBA" id="ARBA00004141"/>
    </source>
</evidence>
<feature type="transmembrane region" description="Helical" evidence="8">
    <location>
        <begin position="12"/>
        <end position="33"/>
    </location>
</feature>